<dbReference type="PANTHER" id="PTHR19848">
    <property type="entry name" value="WD40 REPEAT PROTEIN"/>
    <property type="match status" value="1"/>
</dbReference>
<protein>
    <submittedName>
        <fullName evidence="4">WD40 repeat protein</fullName>
    </submittedName>
</protein>
<dbReference type="InterPro" id="IPR019775">
    <property type="entry name" value="WD40_repeat_CS"/>
</dbReference>
<dbReference type="SMART" id="SM00320">
    <property type="entry name" value="WD40"/>
    <property type="match status" value="5"/>
</dbReference>
<proteinExistence type="predicted"/>
<keyword evidence="5" id="KW-1185">Reference proteome</keyword>
<sequence>MGSRSAPAKAIAMGALMIVGLLNPAVGSDFRLASGAQTGTAAAALSRINVPPLGTPVGKPLKGHTARVEAVAVGKRSDGTPVIVSAGYDKTVRIWDLDTGKALGKPLKGHKGEIYDVAVGRRSDGTPVIVSGAADDIRIWDLNTGKPIGKPLKARNGLVHAVTTGRRGDGTPVIISSGDALTRDVEIWNLDTGKLIGKPSVDPFAFTVTQLVTGRRSDGTPVFVTGATNGRARIWNMNTGKPLSKSLSRCGTCLVEGLAVGKRGDGTPVAVTVDIPGSPAEEGSTPKSSIRIWNLDTGKPIGESITAQSDTMEVAVGQRGDGSPVIVSGDGGGLSVWDLDTGARVGGPFTGDTRAIFALAIGKRSDGTPVAISSGLDKTIRVWSLGS</sequence>
<dbReference type="Gene3D" id="2.130.10.10">
    <property type="entry name" value="YVTN repeat-like/Quinoprotein amine dehydrogenase"/>
    <property type="match status" value="2"/>
</dbReference>
<keyword evidence="1 3" id="KW-0853">WD repeat</keyword>
<reference evidence="4 5" key="1">
    <citation type="submission" date="2020-08" db="EMBL/GenBank/DDBJ databases">
        <title>Sequencing the genomes of 1000 actinobacteria strains.</title>
        <authorList>
            <person name="Klenk H.-P."/>
        </authorList>
    </citation>
    <scope>NUCLEOTIDE SEQUENCE [LARGE SCALE GENOMIC DNA]</scope>
    <source>
        <strain evidence="4 5">DSM 45507</strain>
    </source>
</reference>
<evidence type="ECO:0000256" key="3">
    <source>
        <dbReference type="PROSITE-ProRule" id="PRU00221"/>
    </source>
</evidence>
<dbReference type="Pfam" id="PF00400">
    <property type="entry name" value="WD40"/>
    <property type="match status" value="1"/>
</dbReference>
<name>A0A7W9L9N0_9ACTN</name>
<dbReference type="PANTHER" id="PTHR19848:SF8">
    <property type="entry name" value="F-BOX AND WD REPEAT DOMAIN CONTAINING 7"/>
    <property type="match status" value="1"/>
</dbReference>
<dbReference type="RefSeq" id="WP_185069368.1">
    <property type="nucleotide sequence ID" value="NZ_JACHMB010000001.1"/>
</dbReference>
<dbReference type="InterPro" id="IPR036322">
    <property type="entry name" value="WD40_repeat_dom_sf"/>
</dbReference>
<dbReference type="PROSITE" id="PS50082">
    <property type="entry name" value="WD_REPEATS_2"/>
    <property type="match status" value="3"/>
</dbReference>
<evidence type="ECO:0000313" key="4">
    <source>
        <dbReference type="EMBL" id="MBB5775722.1"/>
    </source>
</evidence>
<dbReference type="InterPro" id="IPR020472">
    <property type="entry name" value="WD40_PAC1"/>
</dbReference>
<dbReference type="Proteomes" id="UP000579153">
    <property type="component" value="Unassembled WGS sequence"/>
</dbReference>
<dbReference type="PROSITE" id="PS00678">
    <property type="entry name" value="WD_REPEATS_1"/>
    <property type="match status" value="1"/>
</dbReference>
<gene>
    <name evidence="4" type="ORF">HD596_002478</name>
</gene>
<evidence type="ECO:0000313" key="5">
    <source>
        <dbReference type="Proteomes" id="UP000579153"/>
    </source>
</evidence>
<dbReference type="InterPro" id="IPR015943">
    <property type="entry name" value="WD40/YVTN_repeat-like_dom_sf"/>
</dbReference>
<dbReference type="PROSITE" id="PS50294">
    <property type="entry name" value="WD_REPEATS_REGION"/>
    <property type="match status" value="2"/>
</dbReference>
<comment type="caution">
    <text evidence="4">The sequence shown here is derived from an EMBL/GenBank/DDBJ whole genome shotgun (WGS) entry which is preliminary data.</text>
</comment>
<feature type="repeat" description="WD" evidence="3">
    <location>
        <begin position="61"/>
        <end position="105"/>
    </location>
</feature>
<feature type="repeat" description="WD" evidence="3">
    <location>
        <begin position="107"/>
        <end position="150"/>
    </location>
</feature>
<dbReference type="InterPro" id="IPR001680">
    <property type="entry name" value="WD40_rpt"/>
</dbReference>
<evidence type="ECO:0000256" key="2">
    <source>
        <dbReference type="ARBA" id="ARBA00022737"/>
    </source>
</evidence>
<feature type="repeat" description="WD" evidence="3">
    <location>
        <begin position="349"/>
        <end position="387"/>
    </location>
</feature>
<dbReference type="EMBL" id="JACHMB010000001">
    <property type="protein sequence ID" value="MBB5775722.1"/>
    <property type="molecule type" value="Genomic_DNA"/>
</dbReference>
<accession>A0A7W9L9N0</accession>
<evidence type="ECO:0000256" key="1">
    <source>
        <dbReference type="ARBA" id="ARBA00022574"/>
    </source>
</evidence>
<keyword evidence="2" id="KW-0677">Repeat</keyword>
<dbReference type="PRINTS" id="PR00320">
    <property type="entry name" value="GPROTEINBRPT"/>
</dbReference>
<organism evidence="4 5">
    <name type="scientific">Nonomuraea jabiensis</name>
    <dbReference type="NCBI Taxonomy" id="882448"/>
    <lineage>
        <taxon>Bacteria</taxon>
        <taxon>Bacillati</taxon>
        <taxon>Actinomycetota</taxon>
        <taxon>Actinomycetes</taxon>
        <taxon>Streptosporangiales</taxon>
        <taxon>Streptosporangiaceae</taxon>
        <taxon>Nonomuraea</taxon>
    </lineage>
</organism>
<dbReference type="AlphaFoldDB" id="A0A7W9L9N0"/>
<dbReference type="SUPFAM" id="SSF50978">
    <property type="entry name" value="WD40 repeat-like"/>
    <property type="match status" value="1"/>
</dbReference>